<dbReference type="STRING" id="52694.ACWI_16350"/>
<reference evidence="9 10" key="1">
    <citation type="submission" date="2015-09" db="EMBL/GenBank/DDBJ databases">
        <title>Genome sequence of Acetobacterium wieringae DSM 1911.</title>
        <authorList>
            <person name="Poehlein A."/>
            <person name="Bengelsdorf F.R."/>
            <person name="Schiel-Bengelsdorf B."/>
            <person name="Duerre P."/>
            <person name="Daniel R."/>
        </authorList>
    </citation>
    <scope>NUCLEOTIDE SEQUENCE [LARGE SCALE GENOMIC DNA]</scope>
    <source>
        <strain evidence="9 10">DSM 1911</strain>
    </source>
</reference>
<organism evidence="9 10">
    <name type="scientific">Acetobacterium wieringae</name>
    <dbReference type="NCBI Taxonomy" id="52694"/>
    <lineage>
        <taxon>Bacteria</taxon>
        <taxon>Bacillati</taxon>
        <taxon>Bacillota</taxon>
        <taxon>Clostridia</taxon>
        <taxon>Eubacteriales</taxon>
        <taxon>Eubacteriaceae</taxon>
        <taxon>Acetobacterium</taxon>
    </lineage>
</organism>
<evidence type="ECO:0000256" key="2">
    <source>
        <dbReference type="ARBA" id="ARBA00005658"/>
    </source>
</evidence>
<dbReference type="RefSeq" id="WP_070370938.1">
    <property type="nucleotide sequence ID" value="NZ_JBCFAW010000002.1"/>
</dbReference>
<keyword evidence="7 8" id="KW-0472">Membrane</keyword>
<feature type="transmembrane region" description="Helical" evidence="8">
    <location>
        <begin position="263"/>
        <end position="286"/>
    </location>
</feature>
<evidence type="ECO:0000256" key="1">
    <source>
        <dbReference type="ARBA" id="ARBA00004651"/>
    </source>
</evidence>
<comment type="similarity">
    <text evidence="2">Belongs to the BCCT transporter (TC 2.A.15) family.</text>
</comment>
<keyword evidence="4" id="KW-1003">Cell membrane</keyword>
<dbReference type="Proteomes" id="UP000176244">
    <property type="component" value="Unassembled WGS sequence"/>
</dbReference>
<evidence type="ECO:0000256" key="7">
    <source>
        <dbReference type="ARBA" id="ARBA00023136"/>
    </source>
</evidence>
<evidence type="ECO:0000256" key="4">
    <source>
        <dbReference type="ARBA" id="ARBA00022475"/>
    </source>
</evidence>
<evidence type="ECO:0000313" key="9">
    <source>
        <dbReference type="EMBL" id="OFV71049.1"/>
    </source>
</evidence>
<comment type="subcellular location">
    <subcellularLocation>
        <location evidence="1">Cell membrane</location>
        <topology evidence="1">Multi-pass membrane protein</topology>
    </subcellularLocation>
</comment>
<feature type="transmembrane region" description="Helical" evidence="8">
    <location>
        <begin position="440"/>
        <end position="459"/>
    </location>
</feature>
<dbReference type="OrthoDB" id="9775735at2"/>
<feature type="transmembrane region" description="Helical" evidence="8">
    <location>
        <begin position="51"/>
        <end position="71"/>
    </location>
</feature>
<feature type="transmembrane region" description="Helical" evidence="8">
    <location>
        <begin position="231"/>
        <end position="251"/>
    </location>
</feature>
<feature type="transmembrane region" description="Helical" evidence="8">
    <location>
        <begin position="192"/>
        <end position="211"/>
    </location>
</feature>
<dbReference type="AlphaFoldDB" id="A0A1F2PI95"/>
<sequence length="534" mass="57507">MNSQGTVKKKSNLVFIVSLLITLAIVAWGVFAPENFEAVGSLAFGVLTGQFGWFYTASVAAFLLFSLWIGFSKYGNIRLGADDSKPEYSTTSWFAMLFSAGMGIGLIFWGVAEPLNHYLSPLYVEPGTGAAAEFAIEKSFLHWALHPWACFAVMALALAFMQFRKNKKGQISSIFIPLVGEEKVNGWFGKTIDVLAIFATVAGVATSLGLGTMQINSGLNYLFGVPESKTVQIAIIVIVTCLFIASAVSGIGRGIKILSNTNMALAGVIVILAFLVGPKVMALGFFTEGIGNYFQNIIGQTFAIGAFGESEWYGGWTVFYWAWWIAWAPFVGSFIARISKGRTIREFVAGVLLVPSLLTFIWFSVFGSMGINLGPEIAAEAISTTSTACFVVFSHYPLGILLSLITLVLVCTFFITSADSATFVLGVFSSDGNLDPSNKIKVVWGLLESALALVLLVGTENGLSMLQSISIVGAFPFAFVMIGAIFALVKLVRTDSSYEEATEKNSVTDFKDTGLPELESELAKLNSTITIVEE</sequence>
<evidence type="ECO:0000313" key="10">
    <source>
        <dbReference type="Proteomes" id="UP000176244"/>
    </source>
</evidence>
<keyword evidence="6 8" id="KW-1133">Transmembrane helix</keyword>
<evidence type="ECO:0000256" key="6">
    <source>
        <dbReference type="ARBA" id="ARBA00022989"/>
    </source>
</evidence>
<evidence type="ECO:0000256" key="8">
    <source>
        <dbReference type="SAM" id="Phobius"/>
    </source>
</evidence>
<proteinExistence type="inferred from homology"/>
<keyword evidence="5 8" id="KW-0812">Transmembrane</keyword>
<feature type="transmembrane region" description="Helical" evidence="8">
    <location>
        <begin position="92"/>
        <end position="112"/>
    </location>
</feature>
<comment type="caution">
    <text evidence="9">The sequence shown here is derived from an EMBL/GenBank/DDBJ whole genome shotgun (WGS) entry which is preliminary data.</text>
</comment>
<protein>
    <submittedName>
        <fullName evidence="9">Glycine betaine transporter OpuD</fullName>
    </submittedName>
</protein>
<feature type="transmembrane region" description="Helical" evidence="8">
    <location>
        <begin position="12"/>
        <end position="31"/>
    </location>
</feature>
<dbReference type="GO" id="GO:0005886">
    <property type="term" value="C:plasma membrane"/>
    <property type="evidence" value="ECO:0007669"/>
    <property type="project" value="UniProtKB-SubCell"/>
</dbReference>
<keyword evidence="3" id="KW-0813">Transport</keyword>
<feature type="transmembrane region" description="Helical" evidence="8">
    <location>
        <begin position="318"/>
        <end position="335"/>
    </location>
</feature>
<dbReference type="PANTHER" id="PTHR30047">
    <property type="entry name" value="HIGH-AFFINITY CHOLINE TRANSPORT PROTEIN-RELATED"/>
    <property type="match status" value="1"/>
</dbReference>
<feature type="transmembrane region" description="Helical" evidence="8">
    <location>
        <begin position="347"/>
        <end position="365"/>
    </location>
</feature>
<dbReference type="EMBL" id="LKEU01000027">
    <property type="protein sequence ID" value="OFV71049.1"/>
    <property type="molecule type" value="Genomic_DNA"/>
</dbReference>
<name>A0A1F2PI95_9FIRM</name>
<feature type="transmembrane region" description="Helical" evidence="8">
    <location>
        <begin position="140"/>
        <end position="161"/>
    </location>
</feature>
<dbReference type="InterPro" id="IPR000060">
    <property type="entry name" value="BCCT_transptr"/>
</dbReference>
<dbReference type="InterPro" id="IPR018093">
    <property type="entry name" value="BCCT_CS"/>
</dbReference>
<feature type="transmembrane region" description="Helical" evidence="8">
    <location>
        <begin position="400"/>
        <end position="428"/>
    </location>
</feature>
<dbReference type="Pfam" id="PF02028">
    <property type="entry name" value="BCCT"/>
    <property type="match status" value="1"/>
</dbReference>
<accession>A0A1F2PI95</accession>
<dbReference type="NCBIfam" id="TIGR00842">
    <property type="entry name" value="bcct"/>
    <property type="match status" value="1"/>
</dbReference>
<evidence type="ECO:0000256" key="3">
    <source>
        <dbReference type="ARBA" id="ARBA00022448"/>
    </source>
</evidence>
<evidence type="ECO:0000256" key="5">
    <source>
        <dbReference type="ARBA" id="ARBA00022692"/>
    </source>
</evidence>
<dbReference type="PANTHER" id="PTHR30047:SF7">
    <property type="entry name" value="HIGH-AFFINITY CHOLINE TRANSPORT PROTEIN"/>
    <property type="match status" value="1"/>
</dbReference>
<gene>
    <name evidence="9" type="primary">opuD_2</name>
    <name evidence="9" type="ORF">ACWI_16350</name>
</gene>
<feature type="transmembrane region" description="Helical" evidence="8">
    <location>
        <begin position="465"/>
        <end position="489"/>
    </location>
</feature>
<dbReference type="PROSITE" id="PS01303">
    <property type="entry name" value="BCCT"/>
    <property type="match status" value="1"/>
</dbReference>
<dbReference type="GO" id="GO:0022857">
    <property type="term" value="F:transmembrane transporter activity"/>
    <property type="evidence" value="ECO:0007669"/>
    <property type="project" value="InterPro"/>
</dbReference>